<dbReference type="InterPro" id="IPR014026">
    <property type="entry name" value="UDP-Glc/GDP-Man_DH_dimer"/>
</dbReference>
<proteinExistence type="inferred from homology"/>
<dbReference type="InterPro" id="IPR028359">
    <property type="entry name" value="UDP_ManNAc/GlcNAc_DH"/>
</dbReference>
<gene>
    <name evidence="5" type="primary">ywqF_1</name>
    <name evidence="5" type="ORF">Enr10x_20740</name>
</gene>
<feature type="domain" description="UDP-glucose/GDP-mannose dehydrogenase C-terminal" evidence="4">
    <location>
        <begin position="320"/>
        <end position="404"/>
    </location>
</feature>
<comment type="similarity">
    <text evidence="3">Belongs to the UDP-glucose/GDP-mannose dehydrogenase family.</text>
</comment>
<dbReference type="SUPFAM" id="SSF52413">
    <property type="entry name" value="UDP-glucose/GDP-mannose dehydrogenase C-terminal domain"/>
    <property type="match status" value="1"/>
</dbReference>
<dbReference type="SUPFAM" id="SSF48179">
    <property type="entry name" value="6-phosphogluconate dehydrogenase C-terminal domain-like"/>
    <property type="match status" value="1"/>
</dbReference>
<evidence type="ECO:0000313" key="6">
    <source>
        <dbReference type="Proteomes" id="UP000315647"/>
    </source>
</evidence>
<evidence type="ECO:0000256" key="3">
    <source>
        <dbReference type="PIRNR" id="PIRNR000124"/>
    </source>
</evidence>
<evidence type="ECO:0000256" key="1">
    <source>
        <dbReference type="ARBA" id="ARBA00023002"/>
    </source>
</evidence>
<keyword evidence="6" id="KW-1185">Reference proteome</keyword>
<dbReference type="GO" id="GO:0003979">
    <property type="term" value="F:UDP-glucose 6-dehydrogenase activity"/>
    <property type="evidence" value="ECO:0007669"/>
    <property type="project" value="UniProtKB-EC"/>
</dbReference>
<dbReference type="Gene3D" id="3.40.50.720">
    <property type="entry name" value="NAD(P)-binding Rossmann-like Domain"/>
    <property type="match status" value="2"/>
</dbReference>
<evidence type="ECO:0000259" key="4">
    <source>
        <dbReference type="SMART" id="SM00984"/>
    </source>
</evidence>
<dbReference type="Pfam" id="PF03721">
    <property type="entry name" value="UDPG_MGDP_dh_N"/>
    <property type="match status" value="1"/>
</dbReference>
<evidence type="ECO:0000256" key="2">
    <source>
        <dbReference type="ARBA" id="ARBA00023027"/>
    </source>
</evidence>
<dbReference type="Pfam" id="PF03720">
    <property type="entry name" value="UDPG_MGDP_dh_C"/>
    <property type="match status" value="1"/>
</dbReference>
<dbReference type="GO" id="GO:0051287">
    <property type="term" value="F:NAD binding"/>
    <property type="evidence" value="ECO:0007669"/>
    <property type="project" value="InterPro"/>
</dbReference>
<dbReference type="Pfam" id="PF00984">
    <property type="entry name" value="UDPG_MGDP_dh"/>
    <property type="match status" value="1"/>
</dbReference>
<accession>A0A517Q550</accession>
<dbReference type="InterPro" id="IPR008927">
    <property type="entry name" value="6-PGluconate_DH-like_C_sf"/>
</dbReference>
<dbReference type="EC" id="1.1.1.22" evidence="5"/>
<dbReference type="PANTHER" id="PTHR43491">
    <property type="entry name" value="UDP-N-ACETYL-D-MANNOSAMINE DEHYDROGENASE"/>
    <property type="match status" value="1"/>
</dbReference>
<keyword evidence="1 5" id="KW-0560">Oxidoreductase</keyword>
<evidence type="ECO:0000313" key="5">
    <source>
        <dbReference type="EMBL" id="QDT26764.1"/>
    </source>
</evidence>
<dbReference type="InterPro" id="IPR036220">
    <property type="entry name" value="UDP-Glc/GDP-Man_DH_C_sf"/>
</dbReference>
<dbReference type="AlphaFoldDB" id="A0A517Q550"/>
<dbReference type="EMBL" id="CP037421">
    <property type="protein sequence ID" value="QDT26764.1"/>
    <property type="molecule type" value="Genomic_DNA"/>
</dbReference>
<protein>
    <submittedName>
        <fullName evidence="5">UDP-glucose 6-dehydrogenase YwqF</fullName>
        <ecNumber evidence="5">1.1.1.22</ecNumber>
    </submittedName>
</protein>
<reference evidence="5 6" key="1">
    <citation type="submission" date="2019-03" db="EMBL/GenBank/DDBJ databases">
        <title>Deep-cultivation of Planctomycetes and their phenomic and genomic characterization uncovers novel biology.</title>
        <authorList>
            <person name="Wiegand S."/>
            <person name="Jogler M."/>
            <person name="Boedeker C."/>
            <person name="Pinto D."/>
            <person name="Vollmers J."/>
            <person name="Rivas-Marin E."/>
            <person name="Kohn T."/>
            <person name="Peeters S.H."/>
            <person name="Heuer A."/>
            <person name="Rast P."/>
            <person name="Oberbeckmann S."/>
            <person name="Bunk B."/>
            <person name="Jeske O."/>
            <person name="Meyerdierks A."/>
            <person name="Storesund J.E."/>
            <person name="Kallscheuer N."/>
            <person name="Luecker S."/>
            <person name="Lage O.M."/>
            <person name="Pohl T."/>
            <person name="Merkel B.J."/>
            <person name="Hornburger P."/>
            <person name="Mueller R.-W."/>
            <person name="Bruemmer F."/>
            <person name="Labrenz M."/>
            <person name="Spormann A.M."/>
            <person name="Op den Camp H."/>
            <person name="Overmann J."/>
            <person name="Amann R."/>
            <person name="Jetten M.S.M."/>
            <person name="Mascher T."/>
            <person name="Medema M.H."/>
            <person name="Devos D.P."/>
            <person name="Kaster A.-K."/>
            <person name="Ovreas L."/>
            <person name="Rohde M."/>
            <person name="Galperin M.Y."/>
            <person name="Jogler C."/>
        </authorList>
    </citation>
    <scope>NUCLEOTIDE SEQUENCE [LARGE SCALE GENOMIC DNA]</scope>
    <source>
        <strain evidence="5 6">Enr10</strain>
    </source>
</reference>
<dbReference type="GO" id="GO:0016628">
    <property type="term" value="F:oxidoreductase activity, acting on the CH-CH group of donors, NAD or NADP as acceptor"/>
    <property type="evidence" value="ECO:0007669"/>
    <property type="project" value="InterPro"/>
</dbReference>
<dbReference type="InterPro" id="IPR001732">
    <property type="entry name" value="UDP-Glc/GDP-Man_DH_N"/>
</dbReference>
<dbReference type="PANTHER" id="PTHR43491:SF1">
    <property type="entry name" value="UDP-N-ACETYL-D-MANNOSAMINE DEHYDROGENASE"/>
    <property type="match status" value="1"/>
</dbReference>
<dbReference type="RefSeq" id="WP_197997556.1">
    <property type="nucleotide sequence ID" value="NZ_CP037421.1"/>
</dbReference>
<dbReference type="PIRSF" id="PIRSF500136">
    <property type="entry name" value="UDP_ManNAc_DH"/>
    <property type="match status" value="1"/>
</dbReference>
<dbReference type="InterPro" id="IPR014027">
    <property type="entry name" value="UDP-Glc/GDP-Man_DH_C"/>
</dbReference>
<dbReference type="SMART" id="SM00984">
    <property type="entry name" value="UDPG_MGDP_dh_C"/>
    <property type="match status" value="1"/>
</dbReference>
<dbReference type="SUPFAM" id="SSF51735">
    <property type="entry name" value="NAD(P)-binding Rossmann-fold domains"/>
    <property type="match status" value="1"/>
</dbReference>
<keyword evidence="2" id="KW-0520">NAD</keyword>
<dbReference type="NCBIfam" id="TIGR03026">
    <property type="entry name" value="NDP-sugDHase"/>
    <property type="match status" value="1"/>
</dbReference>
<dbReference type="PIRSF" id="PIRSF000124">
    <property type="entry name" value="UDPglc_GDPman_dh"/>
    <property type="match status" value="1"/>
</dbReference>
<name>A0A517Q550_9PLAN</name>
<dbReference type="Proteomes" id="UP000315647">
    <property type="component" value="Chromosome"/>
</dbReference>
<sequence>MNEQAAQAETTQVQHPLNVAIIGGAGHVGLPFGLALCDCGHTVTLVDLNQSQLDIIRAGQMPFSEINADQLLPRALETGRLHCSTDFADLSTQDVIIVTIGTPVDEYLDPSLRAFDQVMEEVFQHTRPGQLLIIRSTVFPGVTERLGRLIAERNLQIDVSYCPERIAQGRALLELTQLPQLVSGCTEQACQRAADFFSDFGQEIIELSTVEAELGKLFTNSYRYINFSISNQFYMLAQRYDADFDRIYHAITYRYPRMNGFARAGFAGGPCLLKDTMQLASFNHNLLTLGQTAMAVNEGLPGFIVERLKKDHDLTGLTVEILGMAFKGNCDDPRSSLSYKLRKVLTLECRRVLCTDPFINSPDFVSLETILDESDILILGACHDDYRGVQTTKPLIDVFGFTARQEP</sequence>
<dbReference type="InterPro" id="IPR036291">
    <property type="entry name" value="NAD(P)-bd_dom_sf"/>
</dbReference>
<dbReference type="GO" id="GO:0000271">
    <property type="term" value="P:polysaccharide biosynthetic process"/>
    <property type="evidence" value="ECO:0007669"/>
    <property type="project" value="InterPro"/>
</dbReference>
<dbReference type="InterPro" id="IPR017476">
    <property type="entry name" value="UDP-Glc/GDP-Man"/>
</dbReference>
<organism evidence="5 6">
    <name type="scientific">Gimesia panareensis</name>
    <dbReference type="NCBI Taxonomy" id="2527978"/>
    <lineage>
        <taxon>Bacteria</taxon>
        <taxon>Pseudomonadati</taxon>
        <taxon>Planctomycetota</taxon>
        <taxon>Planctomycetia</taxon>
        <taxon>Planctomycetales</taxon>
        <taxon>Planctomycetaceae</taxon>
        <taxon>Gimesia</taxon>
    </lineage>
</organism>